<keyword evidence="3" id="KW-0813">Transport</keyword>
<dbReference type="GO" id="GO:0045454">
    <property type="term" value="P:cell redox homeostasis"/>
    <property type="evidence" value="ECO:0007669"/>
    <property type="project" value="TreeGrafter"/>
</dbReference>
<dbReference type="Proteomes" id="UP000013520">
    <property type="component" value="Chromosome"/>
</dbReference>
<evidence type="ECO:0000313" key="13">
    <source>
        <dbReference type="Proteomes" id="UP000013520"/>
    </source>
</evidence>
<dbReference type="InterPro" id="IPR013766">
    <property type="entry name" value="Thioredoxin_domain"/>
</dbReference>
<dbReference type="EMBL" id="CP003273">
    <property type="protein sequence ID" value="AGL02093.1"/>
    <property type="molecule type" value="Genomic_DNA"/>
</dbReference>
<dbReference type="Pfam" id="PF00085">
    <property type="entry name" value="Thioredoxin"/>
    <property type="match status" value="1"/>
</dbReference>
<dbReference type="PRINTS" id="PR00421">
    <property type="entry name" value="THIOREDOXIN"/>
</dbReference>
<feature type="site" description="Contributes to redox potential value" evidence="9">
    <location>
        <position position="35"/>
    </location>
</feature>
<evidence type="ECO:0000256" key="3">
    <source>
        <dbReference type="ARBA" id="ARBA00022448"/>
    </source>
</evidence>
<dbReference type="HOGENOM" id="CLU_090389_10_2_9"/>
<feature type="active site" description="Nucleophile" evidence="9">
    <location>
        <position position="37"/>
    </location>
</feature>
<dbReference type="FunFam" id="3.40.30.10:FF:000001">
    <property type="entry name" value="Thioredoxin"/>
    <property type="match status" value="1"/>
</dbReference>
<evidence type="ECO:0000256" key="4">
    <source>
        <dbReference type="ARBA" id="ARBA00022982"/>
    </source>
</evidence>
<feature type="active site" description="Nucleophile" evidence="9">
    <location>
        <position position="34"/>
    </location>
</feature>
<gene>
    <name evidence="12" type="ORF">Desgi_2688</name>
</gene>
<dbReference type="STRING" id="767817.Desgi_2688"/>
<proteinExistence type="inferred from homology"/>
<keyword evidence="6 10" id="KW-0676">Redox-active center</keyword>
<evidence type="ECO:0000256" key="8">
    <source>
        <dbReference type="PIRNR" id="PIRNR000077"/>
    </source>
</evidence>
<dbReference type="KEGG" id="dgi:Desgi_2688"/>
<evidence type="ECO:0000259" key="11">
    <source>
        <dbReference type="PROSITE" id="PS51352"/>
    </source>
</evidence>
<evidence type="ECO:0000256" key="10">
    <source>
        <dbReference type="PIRSR" id="PIRSR000077-4"/>
    </source>
</evidence>
<dbReference type="PROSITE" id="PS00194">
    <property type="entry name" value="THIOREDOXIN_1"/>
    <property type="match status" value="1"/>
</dbReference>
<evidence type="ECO:0000313" key="12">
    <source>
        <dbReference type="EMBL" id="AGL02093.1"/>
    </source>
</evidence>
<evidence type="ECO:0000256" key="6">
    <source>
        <dbReference type="ARBA" id="ARBA00023284"/>
    </source>
</evidence>
<keyword evidence="13" id="KW-1185">Reference proteome</keyword>
<dbReference type="RefSeq" id="WP_006521822.1">
    <property type="nucleotide sequence ID" value="NC_021184.1"/>
</dbReference>
<reference evidence="12 13" key="1">
    <citation type="submission" date="2012-01" db="EMBL/GenBank/DDBJ databases">
        <title>Complete sequence of Desulfotomaculum gibsoniae DSM 7213.</title>
        <authorList>
            <consortium name="US DOE Joint Genome Institute"/>
            <person name="Lucas S."/>
            <person name="Han J."/>
            <person name="Lapidus A."/>
            <person name="Cheng J.-F."/>
            <person name="Goodwin L."/>
            <person name="Pitluck S."/>
            <person name="Peters L."/>
            <person name="Ovchinnikova G."/>
            <person name="Teshima H."/>
            <person name="Detter J.C."/>
            <person name="Han C."/>
            <person name="Tapia R."/>
            <person name="Land M."/>
            <person name="Hauser L."/>
            <person name="Kyrpides N."/>
            <person name="Ivanova N."/>
            <person name="Pagani I."/>
            <person name="Parshina S."/>
            <person name="Plugge C."/>
            <person name="Muyzer G."/>
            <person name="Kuever J."/>
            <person name="Ivanova A."/>
            <person name="Nazina T."/>
            <person name="Klenk H.-P."/>
            <person name="Brambilla E."/>
            <person name="Spring S."/>
            <person name="Stams A.F."/>
            <person name="Woyke T."/>
        </authorList>
    </citation>
    <scope>NUCLEOTIDE SEQUENCE [LARGE SCALE GENOMIC DNA]</scope>
    <source>
        <strain evidence="12 13">DSM 7213</strain>
    </source>
</reference>
<dbReference type="InterPro" id="IPR017937">
    <property type="entry name" value="Thioredoxin_CS"/>
</dbReference>
<feature type="site" description="Contributes to redox potential value" evidence="9">
    <location>
        <position position="36"/>
    </location>
</feature>
<evidence type="ECO:0000256" key="1">
    <source>
        <dbReference type="ARBA" id="ARBA00008987"/>
    </source>
</evidence>
<dbReference type="eggNOG" id="COG3118">
    <property type="taxonomic scope" value="Bacteria"/>
</dbReference>
<evidence type="ECO:0000256" key="9">
    <source>
        <dbReference type="PIRSR" id="PIRSR000077-1"/>
    </source>
</evidence>
<dbReference type="GO" id="GO:0015035">
    <property type="term" value="F:protein-disulfide reductase activity"/>
    <property type="evidence" value="ECO:0007669"/>
    <property type="project" value="UniProtKB-UniRule"/>
</dbReference>
<dbReference type="SUPFAM" id="SSF52833">
    <property type="entry name" value="Thioredoxin-like"/>
    <property type="match status" value="1"/>
</dbReference>
<evidence type="ECO:0000256" key="7">
    <source>
        <dbReference type="NCBIfam" id="TIGR01068"/>
    </source>
</evidence>
<dbReference type="InterPro" id="IPR036249">
    <property type="entry name" value="Thioredoxin-like_sf"/>
</dbReference>
<feature type="site" description="Deprotonates C-terminal active site Cys" evidence="9">
    <location>
        <position position="28"/>
    </location>
</feature>
<evidence type="ECO:0000256" key="5">
    <source>
        <dbReference type="ARBA" id="ARBA00023157"/>
    </source>
</evidence>
<name>R4KFW7_9FIRM</name>
<dbReference type="Gene3D" id="3.40.30.10">
    <property type="entry name" value="Glutaredoxin"/>
    <property type="match status" value="1"/>
</dbReference>
<comment type="similarity">
    <text evidence="1 8">Belongs to the thioredoxin family.</text>
</comment>
<dbReference type="PANTHER" id="PTHR45663">
    <property type="entry name" value="GEO12009P1"/>
    <property type="match status" value="1"/>
</dbReference>
<dbReference type="CDD" id="cd02947">
    <property type="entry name" value="TRX_family"/>
    <property type="match status" value="1"/>
</dbReference>
<feature type="disulfide bond" description="Redox-active" evidence="10">
    <location>
        <begin position="34"/>
        <end position="37"/>
    </location>
</feature>
<keyword evidence="5 10" id="KW-1015">Disulfide bond</keyword>
<dbReference type="GO" id="GO:0005829">
    <property type="term" value="C:cytosol"/>
    <property type="evidence" value="ECO:0007669"/>
    <property type="project" value="TreeGrafter"/>
</dbReference>
<dbReference type="PROSITE" id="PS51352">
    <property type="entry name" value="THIOREDOXIN_2"/>
    <property type="match status" value="1"/>
</dbReference>
<keyword evidence="4" id="KW-0249">Electron transport</keyword>
<sequence length="109" mass="12098">MASEKISILGEANFRDFVNNAETPVLVDFWAEWCGPCKMIAPVVEEIAAEYEGKVQIAKLNVDESKSIPSSYSVVSIPTLIVFKGGNEVERIVGFRTKKELQAILDKHI</sequence>
<dbReference type="NCBIfam" id="TIGR01068">
    <property type="entry name" value="thioredoxin"/>
    <property type="match status" value="1"/>
</dbReference>
<accession>R4KFW7</accession>
<organism evidence="12 13">
    <name type="scientific">Desulfoscipio gibsoniae DSM 7213</name>
    <dbReference type="NCBI Taxonomy" id="767817"/>
    <lineage>
        <taxon>Bacteria</taxon>
        <taxon>Bacillati</taxon>
        <taxon>Bacillota</taxon>
        <taxon>Clostridia</taxon>
        <taxon>Eubacteriales</taxon>
        <taxon>Desulfallaceae</taxon>
        <taxon>Desulfoscipio</taxon>
    </lineage>
</organism>
<dbReference type="PANTHER" id="PTHR45663:SF11">
    <property type="entry name" value="GEO12009P1"/>
    <property type="match status" value="1"/>
</dbReference>
<evidence type="ECO:0000256" key="2">
    <source>
        <dbReference type="ARBA" id="ARBA00020570"/>
    </source>
</evidence>
<protein>
    <recommendedName>
        <fullName evidence="2 7">Thioredoxin</fullName>
    </recommendedName>
</protein>
<dbReference type="PIRSF" id="PIRSF000077">
    <property type="entry name" value="Thioredoxin"/>
    <property type="match status" value="1"/>
</dbReference>
<feature type="domain" description="Thioredoxin" evidence="11">
    <location>
        <begin position="1"/>
        <end position="109"/>
    </location>
</feature>
<dbReference type="AlphaFoldDB" id="R4KFW7"/>
<dbReference type="InterPro" id="IPR005746">
    <property type="entry name" value="Thioredoxin"/>
</dbReference>